<dbReference type="PANTHER" id="PTHR11496">
    <property type="entry name" value="ALCOHOL DEHYDROGENASE"/>
    <property type="match status" value="1"/>
</dbReference>
<evidence type="ECO:0000256" key="1">
    <source>
        <dbReference type="ARBA" id="ARBA00007358"/>
    </source>
</evidence>
<dbReference type="EMBL" id="LAZR01061801">
    <property type="protein sequence ID" value="KKK62844.1"/>
    <property type="molecule type" value="Genomic_DNA"/>
</dbReference>
<comment type="caution">
    <text evidence="4">The sequence shown here is derived from an EMBL/GenBank/DDBJ whole genome shotgun (WGS) entry which is preliminary data.</text>
</comment>
<accession>A0A0F8Z8V3</accession>
<evidence type="ECO:0000256" key="2">
    <source>
        <dbReference type="ARBA" id="ARBA00023002"/>
    </source>
</evidence>
<gene>
    <name evidence="4" type="ORF">LCGC14_3000280</name>
</gene>
<evidence type="ECO:0000259" key="3">
    <source>
        <dbReference type="Pfam" id="PF00465"/>
    </source>
</evidence>
<dbReference type="InterPro" id="IPR039697">
    <property type="entry name" value="Alcohol_dehydrogenase_Fe"/>
</dbReference>
<keyword evidence="2" id="KW-0560">Oxidoreductase</keyword>
<dbReference type="Pfam" id="PF00465">
    <property type="entry name" value="Fe-ADH"/>
    <property type="match status" value="1"/>
</dbReference>
<dbReference type="GO" id="GO:0046872">
    <property type="term" value="F:metal ion binding"/>
    <property type="evidence" value="ECO:0007669"/>
    <property type="project" value="InterPro"/>
</dbReference>
<protein>
    <recommendedName>
        <fullName evidence="3">Alcohol dehydrogenase iron-type/glycerol dehydrogenase GldA domain-containing protein</fullName>
    </recommendedName>
</protein>
<feature type="non-terminal residue" evidence="4">
    <location>
        <position position="161"/>
    </location>
</feature>
<dbReference type="PANTHER" id="PTHR11496:SF102">
    <property type="entry name" value="ALCOHOL DEHYDROGENASE 4"/>
    <property type="match status" value="1"/>
</dbReference>
<dbReference type="Gene3D" id="3.40.50.1970">
    <property type="match status" value="1"/>
</dbReference>
<name>A0A0F8Z8V3_9ZZZZ</name>
<organism evidence="4">
    <name type="scientific">marine sediment metagenome</name>
    <dbReference type="NCBI Taxonomy" id="412755"/>
    <lineage>
        <taxon>unclassified sequences</taxon>
        <taxon>metagenomes</taxon>
        <taxon>ecological metagenomes</taxon>
    </lineage>
</organism>
<dbReference type="GO" id="GO:0004022">
    <property type="term" value="F:alcohol dehydrogenase (NAD+) activity"/>
    <property type="evidence" value="ECO:0007669"/>
    <property type="project" value="TreeGrafter"/>
</dbReference>
<sequence>MSRINVKIPAIEERSYPISIGTGTLCAVWAELEEKFAASGKFVVTDSNVVKAGHLETLLAGNDAPVFVIDPAGEISKTIDTVVSIVETMEKAKLGRDSVVIALGGGSVIDTTKAVSASMAVGTPGWLEAHFRKGKKFPRSFSPVPIIAVPTTAGTGSEVTM</sequence>
<dbReference type="InterPro" id="IPR001670">
    <property type="entry name" value="ADH_Fe/GldA"/>
</dbReference>
<dbReference type="AlphaFoldDB" id="A0A0F8Z8V3"/>
<reference evidence="4" key="1">
    <citation type="journal article" date="2015" name="Nature">
        <title>Complex archaea that bridge the gap between prokaryotes and eukaryotes.</title>
        <authorList>
            <person name="Spang A."/>
            <person name="Saw J.H."/>
            <person name="Jorgensen S.L."/>
            <person name="Zaremba-Niedzwiedzka K."/>
            <person name="Martijn J."/>
            <person name="Lind A.E."/>
            <person name="van Eijk R."/>
            <person name="Schleper C."/>
            <person name="Guy L."/>
            <person name="Ettema T.J."/>
        </authorList>
    </citation>
    <scope>NUCLEOTIDE SEQUENCE</scope>
</reference>
<feature type="domain" description="Alcohol dehydrogenase iron-type/glycerol dehydrogenase GldA" evidence="3">
    <location>
        <begin position="30"/>
        <end position="160"/>
    </location>
</feature>
<proteinExistence type="inferred from homology"/>
<comment type="similarity">
    <text evidence="1">Belongs to the iron-containing alcohol dehydrogenase family.</text>
</comment>
<evidence type="ECO:0000313" key="4">
    <source>
        <dbReference type="EMBL" id="KKK62844.1"/>
    </source>
</evidence>
<dbReference type="SUPFAM" id="SSF56796">
    <property type="entry name" value="Dehydroquinate synthase-like"/>
    <property type="match status" value="1"/>
</dbReference>